<sequence>MNEIPSETQKLLANYHDKKRLSVVVSKDGNAIDEGLTPIDVNFIEAPSTAILADSEALKEFNQQLEQQVPSWLHVYYKADSKKDPKPILKAFVSEIALGDKLIKHDHLISFPMLKEGAVYLEITGTWRMFKDKDAVNYIETRLTHILKPWGVYNDGNIARARHYTQRFMYQANRLDNPFDNADPNLVAFRNGTFNMATGKLEPKKPENYLLNGHNYDLDVSGKPTPRTDTLLHDMVGNAATFLKEYIGYGFYHSYRPFQKMVFLSGSGGEGKSAFLVDLLARTIYGADNYAAVPPDELAGNDARFKPAQLYGKEANIVADIPKGYLSNTAVLKKLSGGDPIDAEFKGMQNFTFINYAKMIFSANALPSFTDSSNGMTERLVLIKFINGNTRTVNKDFWKEHDMQLVKAERSAFVYQCIKAFMAAMQRGSLTETDDMKLARDEWVDLNDHFGQFIEEACEIDTSKDEGDSSKDVVAEYKAFCLENNYSDKTTAQTIAENLKTYGVQKVRSQHGTHDHNFIWRFRGLKLTKSYINPAFKK</sequence>
<gene>
    <name evidence="5" type="ORF">IV64_GL001990</name>
</gene>
<dbReference type="InterPro" id="IPR014015">
    <property type="entry name" value="Helicase_SF3_DNA-vir"/>
</dbReference>
<dbReference type="InterPro" id="IPR051620">
    <property type="entry name" value="ORF904-like_C"/>
</dbReference>
<evidence type="ECO:0000256" key="3">
    <source>
        <dbReference type="ARBA" id="ARBA00022840"/>
    </source>
</evidence>
<evidence type="ECO:0000313" key="5">
    <source>
        <dbReference type="EMBL" id="KRO13852.1"/>
    </source>
</evidence>
<dbReference type="Pfam" id="PF08706">
    <property type="entry name" value="D5_N"/>
    <property type="match status" value="1"/>
</dbReference>
<accession>A0A0R2MMY2</accession>
<keyword evidence="6" id="KW-1185">Reference proteome</keyword>
<dbReference type="InterPro" id="IPR045455">
    <property type="entry name" value="NrS-1_pol-like_helicase"/>
</dbReference>
<evidence type="ECO:0000259" key="4">
    <source>
        <dbReference type="PROSITE" id="PS51206"/>
    </source>
</evidence>
<dbReference type="InterPro" id="IPR006500">
    <property type="entry name" value="Helicase_put_C_phage/plasmid"/>
</dbReference>
<dbReference type="STRING" id="942150.IV64_GL001990"/>
<evidence type="ECO:0000256" key="2">
    <source>
        <dbReference type="ARBA" id="ARBA00022801"/>
    </source>
</evidence>
<protein>
    <submittedName>
        <fullName evidence="5">Phage plasmid primase, P4 family domain protein</fullName>
    </submittedName>
</protein>
<dbReference type="InterPro" id="IPR014818">
    <property type="entry name" value="Phage/plasmid_primase_P4_C"/>
</dbReference>
<dbReference type="RefSeq" id="WP_057705759.1">
    <property type="nucleotide sequence ID" value="NZ_JQCL01000035.1"/>
</dbReference>
<feature type="domain" description="SF3 helicase" evidence="4">
    <location>
        <begin position="238"/>
        <end position="395"/>
    </location>
</feature>
<comment type="caution">
    <text evidence="5">The sequence shown here is derived from an EMBL/GenBank/DDBJ whole genome shotgun (WGS) entry which is preliminary data.</text>
</comment>
<dbReference type="Gene3D" id="3.40.50.300">
    <property type="entry name" value="P-loop containing nucleotide triphosphate hydrolases"/>
    <property type="match status" value="1"/>
</dbReference>
<dbReference type="PANTHER" id="PTHR35372">
    <property type="entry name" value="ATP BINDING PROTEIN-RELATED"/>
    <property type="match status" value="1"/>
</dbReference>
<dbReference type="PANTHER" id="PTHR35372:SF2">
    <property type="entry name" value="SF3 HELICASE DOMAIN-CONTAINING PROTEIN"/>
    <property type="match status" value="1"/>
</dbReference>
<name>A0A0R2MMY2_9LACO</name>
<reference evidence="5 6" key="1">
    <citation type="journal article" date="2015" name="Genome Announc.">
        <title>Expanding the biotechnology potential of lactobacilli through comparative genomics of 213 strains and associated genera.</title>
        <authorList>
            <person name="Sun Z."/>
            <person name="Harris H.M."/>
            <person name="McCann A."/>
            <person name="Guo C."/>
            <person name="Argimon S."/>
            <person name="Zhang W."/>
            <person name="Yang X."/>
            <person name="Jeffery I.B."/>
            <person name="Cooney J.C."/>
            <person name="Kagawa T.F."/>
            <person name="Liu W."/>
            <person name="Song Y."/>
            <person name="Salvetti E."/>
            <person name="Wrobel A."/>
            <person name="Rasinkangas P."/>
            <person name="Parkhill J."/>
            <person name="Rea M.C."/>
            <person name="O'Sullivan O."/>
            <person name="Ritari J."/>
            <person name="Douillard F.P."/>
            <person name="Paul Ross R."/>
            <person name="Yang R."/>
            <person name="Briner A.E."/>
            <person name="Felis G.E."/>
            <person name="de Vos W.M."/>
            <person name="Barrangou R."/>
            <person name="Klaenhammer T.R."/>
            <person name="Caufield P.W."/>
            <person name="Cui Y."/>
            <person name="Zhang H."/>
            <person name="O'Toole P.W."/>
        </authorList>
    </citation>
    <scope>NUCLEOTIDE SEQUENCE [LARGE SCALE GENOMIC DNA]</scope>
    <source>
        <strain evidence="5 6">LMG 26013</strain>
    </source>
</reference>
<dbReference type="Proteomes" id="UP000051783">
    <property type="component" value="Unassembled WGS sequence"/>
</dbReference>
<proteinExistence type="predicted"/>
<dbReference type="Pfam" id="PF19263">
    <property type="entry name" value="DUF5906"/>
    <property type="match status" value="1"/>
</dbReference>
<keyword evidence="1" id="KW-0547">Nucleotide-binding</keyword>
<dbReference type="InterPro" id="IPR027417">
    <property type="entry name" value="P-loop_NTPase"/>
</dbReference>
<dbReference type="GO" id="GO:0016787">
    <property type="term" value="F:hydrolase activity"/>
    <property type="evidence" value="ECO:0007669"/>
    <property type="project" value="UniProtKB-KW"/>
</dbReference>
<evidence type="ECO:0000256" key="1">
    <source>
        <dbReference type="ARBA" id="ARBA00022741"/>
    </source>
</evidence>
<evidence type="ECO:0000313" key="6">
    <source>
        <dbReference type="Proteomes" id="UP000051783"/>
    </source>
</evidence>
<dbReference type="OrthoDB" id="9763644at2"/>
<dbReference type="NCBIfam" id="TIGR01613">
    <property type="entry name" value="primase_Cterm"/>
    <property type="match status" value="1"/>
</dbReference>
<keyword evidence="3" id="KW-0067">ATP-binding</keyword>
<dbReference type="PATRIC" id="fig|942150.3.peg.2067"/>
<dbReference type="GO" id="GO:0005524">
    <property type="term" value="F:ATP binding"/>
    <property type="evidence" value="ECO:0007669"/>
    <property type="project" value="UniProtKB-KW"/>
</dbReference>
<dbReference type="AlphaFoldDB" id="A0A0R2MMY2"/>
<dbReference type="EMBL" id="JQCL01000035">
    <property type="protein sequence ID" value="KRO13852.1"/>
    <property type="molecule type" value="Genomic_DNA"/>
</dbReference>
<dbReference type="SUPFAM" id="SSF52540">
    <property type="entry name" value="P-loop containing nucleoside triphosphate hydrolases"/>
    <property type="match status" value="1"/>
</dbReference>
<organism evidence="5 6">
    <name type="scientific">Lactiplantibacillus xiangfangensis</name>
    <dbReference type="NCBI Taxonomy" id="942150"/>
    <lineage>
        <taxon>Bacteria</taxon>
        <taxon>Bacillati</taxon>
        <taxon>Bacillota</taxon>
        <taxon>Bacilli</taxon>
        <taxon>Lactobacillales</taxon>
        <taxon>Lactobacillaceae</taxon>
        <taxon>Lactiplantibacillus</taxon>
    </lineage>
</organism>
<dbReference type="PROSITE" id="PS51206">
    <property type="entry name" value="SF3_HELICASE_1"/>
    <property type="match status" value="1"/>
</dbReference>
<keyword evidence="2" id="KW-0378">Hydrolase</keyword>